<reference evidence="1" key="2">
    <citation type="submission" date="2020-05" db="UniProtKB">
        <authorList>
            <consortium name="EnsemblMetazoa"/>
        </authorList>
    </citation>
    <scope>IDENTIFICATION</scope>
    <source>
        <strain evidence="1">MINIMUS1</strain>
    </source>
</reference>
<evidence type="ECO:0000313" key="1">
    <source>
        <dbReference type="EnsemblMetazoa" id="AMIN014734-PA"/>
    </source>
</evidence>
<accession>A0A182WPZ9</accession>
<reference evidence="2" key="1">
    <citation type="submission" date="2013-03" db="EMBL/GenBank/DDBJ databases">
        <title>The Genome Sequence of Anopheles minimus MINIMUS1.</title>
        <authorList>
            <consortium name="The Broad Institute Genomics Platform"/>
            <person name="Neafsey D.E."/>
            <person name="Walton C."/>
            <person name="Walker B."/>
            <person name="Young S.K."/>
            <person name="Zeng Q."/>
            <person name="Gargeya S."/>
            <person name="Fitzgerald M."/>
            <person name="Haas B."/>
            <person name="Abouelleil A."/>
            <person name="Allen A.W."/>
            <person name="Alvarado L."/>
            <person name="Arachchi H.M."/>
            <person name="Berlin A.M."/>
            <person name="Chapman S.B."/>
            <person name="Gainer-Dewar J."/>
            <person name="Goldberg J."/>
            <person name="Griggs A."/>
            <person name="Gujja S."/>
            <person name="Hansen M."/>
            <person name="Howarth C."/>
            <person name="Imamovic A."/>
            <person name="Ireland A."/>
            <person name="Larimer J."/>
            <person name="McCowan C."/>
            <person name="Murphy C."/>
            <person name="Pearson M."/>
            <person name="Poon T.W."/>
            <person name="Priest M."/>
            <person name="Roberts A."/>
            <person name="Saif S."/>
            <person name="Shea T."/>
            <person name="Sisk P."/>
            <person name="Sykes S."/>
            <person name="Wortman J."/>
            <person name="Nusbaum C."/>
            <person name="Birren B."/>
        </authorList>
    </citation>
    <scope>NUCLEOTIDE SEQUENCE [LARGE SCALE GENOMIC DNA]</scope>
    <source>
        <strain evidence="2">MINIMUS1</strain>
    </source>
</reference>
<protein>
    <submittedName>
        <fullName evidence="1">Uncharacterized protein</fullName>
    </submittedName>
</protein>
<dbReference type="AlphaFoldDB" id="A0A182WPZ9"/>
<name>A0A182WPZ9_9DIPT</name>
<proteinExistence type="predicted"/>
<dbReference type="EnsemblMetazoa" id="AMIN014734-RA">
    <property type="protein sequence ID" value="AMIN014734-PA"/>
    <property type="gene ID" value="AMIN014734"/>
</dbReference>
<keyword evidence="2" id="KW-1185">Reference proteome</keyword>
<organism evidence="1 2">
    <name type="scientific">Anopheles minimus</name>
    <dbReference type="NCBI Taxonomy" id="112268"/>
    <lineage>
        <taxon>Eukaryota</taxon>
        <taxon>Metazoa</taxon>
        <taxon>Ecdysozoa</taxon>
        <taxon>Arthropoda</taxon>
        <taxon>Hexapoda</taxon>
        <taxon>Insecta</taxon>
        <taxon>Pterygota</taxon>
        <taxon>Neoptera</taxon>
        <taxon>Endopterygota</taxon>
        <taxon>Diptera</taxon>
        <taxon>Nematocera</taxon>
        <taxon>Culicoidea</taxon>
        <taxon>Culicidae</taxon>
        <taxon>Anophelinae</taxon>
        <taxon>Anopheles</taxon>
    </lineage>
</organism>
<dbReference type="Proteomes" id="UP000075920">
    <property type="component" value="Unassembled WGS sequence"/>
</dbReference>
<evidence type="ECO:0000313" key="2">
    <source>
        <dbReference type="Proteomes" id="UP000075920"/>
    </source>
</evidence>
<dbReference type="VEuPathDB" id="VectorBase:AMIN014734"/>
<sequence>MQKKTGKCFEKQHIQHTQIFVHHTVNEKGNNWKQVSVNVCAKNVSNSVKCTRRNGKQHY</sequence>